<keyword evidence="3" id="KW-0449">Lipoprotein</keyword>
<evidence type="ECO:0000256" key="2">
    <source>
        <dbReference type="SAM" id="SignalP"/>
    </source>
</evidence>
<dbReference type="SUPFAM" id="SSF89392">
    <property type="entry name" value="Prokaryotic lipoproteins and lipoprotein localization factors"/>
    <property type="match status" value="1"/>
</dbReference>
<name>A0ABS2GT30_9BURK</name>
<comment type="caution">
    <text evidence="3">The sequence shown here is derived from an EMBL/GenBank/DDBJ whole genome shotgun (WGS) entry which is preliminary data.</text>
</comment>
<proteinExistence type="predicted"/>
<gene>
    <name evidence="3" type="ORF">H5985_01795</name>
</gene>
<evidence type="ECO:0000256" key="1">
    <source>
        <dbReference type="ARBA" id="ARBA00022729"/>
    </source>
</evidence>
<feature type="signal peptide" evidence="2">
    <location>
        <begin position="1"/>
        <end position="25"/>
    </location>
</feature>
<keyword evidence="1 2" id="KW-0732">Signal</keyword>
<reference evidence="3 4" key="1">
    <citation type="journal article" date="2021" name="Sci. Rep.">
        <title>The distribution of antibiotic resistance genes in chicken gut microbiota commensals.</title>
        <authorList>
            <person name="Juricova H."/>
            <person name="Matiasovicova J."/>
            <person name="Kubasova T."/>
            <person name="Cejkova D."/>
            <person name="Rychlik I."/>
        </authorList>
    </citation>
    <scope>NUCLEOTIDE SEQUENCE [LARGE SCALE GENOMIC DNA]</scope>
    <source>
        <strain evidence="3 4">An562</strain>
    </source>
</reference>
<dbReference type="RefSeq" id="WP_205049610.1">
    <property type="nucleotide sequence ID" value="NZ_JACJKX010000002.1"/>
</dbReference>
<dbReference type="InterPro" id="IPR004564">
    <property type="entry name" value="OM_lipoprot_carrier_LolA-like"/>
</dbReference>
<organism evidence="3 4">
    <name type="scientific">Parasutterella secunda</name>
    <dbReference type="NCBI Taxonomy" id="626947"/>
    <lineage>
        <taxon>Bacteria</taxon>
        <taxon>Pseudomonadati</taxon>
        <taxon>Pseudomonadota</taxon>
        <taxon>Betaproteobacteria</taxon>
        <taxon>Burkholderiales</taxon>
        <taxon>Sutterellaceae</taxon>
        <taxon>Parasutterella</taxon>
    </lineage>
</organism>
<dbReference type="InterPro" id="IPR029046">
    <property type="entry name" value="LolA/LolB/LppX"/>
</dbReference>
<evidence type="ECO:0000313" key="3">
    <source>
        <dbReference type="EMBL" id="MBM6928008.1"/>
    </source>
</evidence>
<dbReference type="Gene3D" id="2.50.20.10">
    <property type="entry name" value="Lipoprotein localisation LolA/LolB/LppX"/>
    <property type="match status" value="1"/>
</dbReference>
<sequence>MTFRLLPSQFLSAAASLAVATSVWASPMDIAERLDVAPVIEGHFVQTEKLVLIPQPFQCEGFFIFWKNDVLLWKTKFPVATTSLYNDKTFKTYIHLNGKRIENSSASVTNVVNRILWGLLSTDITALELDFQIFTQNNENGWRMDFFPKSNMTGSIVKHISVTGNRIPERIVVENFSNDITTLVISDIKLSETSSSRQENELANP</sequence>
<keyword evidence="4" id="KW-1185">Reference proteome</keyword>
<protein>
    <submittedName>
        <fullName evidence="3">Outer membrane lipoprotein carrier protein LolA</fullName>
    </submittedName>
</protein>
<evidence type="ECO:0000313" key="4">
    <source>
        <dbReference type="Proteomes" id="UP000777002"/>
    </source>
</evidence>
<accession>A0ABS2GT30</accession>
<feature type="chain" id="PRO_5045283858" evidence="2">
    <location>
        <begin position="26"/>
        <end position="205"/>
    </location>
</feature>
<dbReference type="CDD" id="cd16325">
    <property type="entry name" value="LolA"/>
    <property type="match status" value="1"/>
</dbReference>
<dbReference type="Proteomes" id="UP000777002">
    <property type="component" value="Unassembled WGS sequence"/>
</dbReference>
<dbReference type="EMBL" id="JACJKX010000002">
    <property type="protein sequence ID" value="MBM6928008.1"/>
    <property type="molecule type" value="Genomic_DNA"/>
</dbReference>